<dbReference type="AlphaFoldDB" id="A0A914HKU1"/>
<proteinExistence type="inferred from homology"/>
<reference evidence="3" key="1">
    <citation type="submission" date="2022-11" db="UniProtKB">
        <authorList>
            <consortium name="WormBaseParasite"/>
        </authorList>
    </citation>
    <scope>IDENTIFICATION</scope>
</reference>
<sequence>MKPALADALGRLTRFTLLPVLLRRCAPPPANGGGAFALLNGFRPTAEIKSQLRPLLGTRTSGANHWDLGDLLTLGRGIGDFGTAGYGFPSWPIRPASVLTACQKFLASVGCLRRRRIRLQPQIRHPGHRSFFGDPMHSSRHTLKLTPFTAYVSLFKYHFDFSEGGNGGEEQECNCKKACPAGADIGLAADVSILQRLHLIAGNDSWARELASTGRDASAHTAQRCCYFNQTLLDFVSRISDSRSDCVEAALDLGRQICARSPVAVQGSKSAMNYARNAVALALIRPLRRPRASVLRQNALGGCCLSNVNTASCRYHFAGPSSLTVVALFLARRPGSSPANALLTGTLPSIIPATGAPSPYAGID</sequence>
<dbReference type="SUPFAM" id="SSF52096">
    <property type="entry name" value="ClpP/crotonase"/>
    <property type="match status" value="1"/>
</dbReference>
<dbReference type="GO" id="GO:0005739">
    <property type="term" value="C:mitochondrion"/>
    <property type="evidence" value="ECO:0007669"/>
    <property type="project" value="TreeGrafter"/>
</dbReference>
<dbReference type="GO" id="GO:0051750">
    <property type="term" value="F:delta(3,5)-delta(2,4)-dienoyl-CoA isomerase activity"/>
    <property type="evidence" value="ECO:0007669"/>
    <property type="project" value="TreeGrafter"/>
</dbReference>
<dbReference type="InterPro" id="IPR045002">
    <property type="entry name" value="Ech1-like"/>
</dbReference>
<dbReference type="PANTHER" id="PTHR43149">
    <property type="entry name" value="ENOYL-COA HYDRATASE"/>
    <property type="match status" value="1"/>
</dbReference>
<dbReference type="PANTHER" id="PTHR43149:SF1">
    <property type="entry name" value="DELTA(3,5)-DELTA(2,4)-DIENOYL-COA ISOMERASE, MITOCHONDRIAL"/>
    <property type="match status" value="1"/>
</dbReference>
<keyword evidence="2" id="KW-1185">Reference proteome</keyword>
<evidence type="ECO:0000313" key="2">
    <source>
        <dbReference type="Proteomes" id="UP000887572"/>
    </source>
</evidence>
<evidence type="ECO:0000313" key="3">
    <source>
        <dbReference type="WBParaSite" id="Gr19_v10_g17796.t2"/>
    </source>
</evidence>
<comment type="similarity">
    <text evidence="1">Belongs to the enoyl-CoA hydratase/isomerase family.</text>
</comment>
<dbReference type="Gene3D" id="3.90.226.10">
    <property type="entry name" value="2-enoyl-CoA Hydratase, Chain A, domain 1"/>
    <property type="match status" value="1"/>
</dbReference>
<name>A0A914HKU1_GLORO</name>
<organism evidence="2 3">
    <name type="scientific">Globodera rostochiensis</name>
    <name type="common">Golden nematode worm</name>
    <name type="synonym">Heterodera rostochiensis</name>
    <dbReference type="NCBI Taxonomy" id="31243"/>
    <lineage>
        <taxon>Eukaryota</taxon>
        <taxon>Metazoa</taxon>
        <taxon>Ecdysozoa</taxon>
        <taxon>Nematoda</taxon>
        <taxon>Chromadorea</taxon>
        <taxon>Rhabditida</taxon>
        <taxon>Tylenchina</taxon>
        <taxon>Tylenchomorpha</taxon>
        <taxon>Tylenchoidea</taxon>
        <taxon>Heteroderidae</taxon>
        <taxon>Heteroderinae</taxon>
        <taxon>Globodera</taxon>
    </lineage>
</organism>
<protein>
    <submittedName>
        <fullName evidence="3">Uncharacterized protein</fullName>
    </submittedName>
</protein>
<accession>A0A914HKU1</accession>
<dbReference type="Proteomes" id="UP000887572">
    <property type="component" value="Unplaced"/>
</dbReference>
<evidence type="ECO:0000256" key="1">
    <source>
        <dbReference type="ARBA" id="ARBA00005254"/>
    </source>
</evidence>
<dbReference type="WBParaSite" id="Gr19_v10_g17796.t2">
    <property type="protein sequence ID" value="Gr19_v10_g17796.t2"/>
    <property type="gene ID" value="Gr19_v10_g17796"/>
</dbReference>
<dbReference type="InterPro" id="IPR029045">
    <property type="entry name" value="ClpP/crotonase-like_dom_sf"/>
</dbReference>